<dbReference type="Gene3D" id="3.40.50.150">
    <property type="entry name" value="Vaccinia Virus protein VP39"/>
    <property type="match status" value="1"/>
</dbReference>
<dbReference type="CDD" id="cd02440">
    <property type="entry name" value="AdoMet_MTases"/>
    <property type="match status" value="1"/>
</dbReference>
<dbReference type="InterPro" id="IPR051419">
    <property type="entry name" value="Lys/N-term_MeTrsfase_sf"/>
</dbReference>
<name>A0A6U5GAV4_9EUKA</name>
<dbReference type="GO" id="GO:0032259">
    <property type="term" value="P:methylation"/>
    <property type="evidence" value="ECO:0007669"/>
    <property type="project" value="UniProtKB-KW"/>
</dbReference>
<dbReference type="InterPro" id="IPR029063">
    <property type="entry name" value="SAM-dependent_MTases_sf"/>
</dbReference>
<evidence type="ECO:0000259" key="4">
    <source>
        <dbReference type="Pfam" id="PF13847"/>
    </source>
</evidence>
<dbReference type="SUPFAM" id="SSF53335">
    <property type="entry name" value="S-adenosyl-L-methionine-dependent methyltransferases"/>
    <property type="match status" value="1"/>
</dbReference>
<evidence type="ECO:0000256" key="1">
    <source>
        <dbReference type="ARBA" id="ARBA00008361"/>
    </source>
</evidence>
<keyword evidence="2" id="KW-0489">Methyltransferase</keyword>
<dbReference type="GO" id="GO:0008168">
    <property type="term" value="F:methyltransferase activity"/>
    <property type="evidence" value="ECO:0007669"/>
    <property type="project" value="UniProtKB-KW"/>
</dbReference>
<evidence type="ECO:0000256" key="2">
    <source>
        <dbReference type="ARBA" id="ARBA00022603"/>
    </source>
</evidence>
<reference evidence="6" key="1">
    <citation type="submission" date="2021-01" db="EMBL/GenBank/DDBJ databases">
        <authorList>
            <person name="Corre E."/>
            <person name="Pelletier E."/>
            <person name="Niang G."/>
            <person name="Scheremetjew M."/>
            <person name="Finn R."/>
            <person name="Kale V."/>
            <person name="Holt S."/>
            <person name="Cochrane G."/>
            <person name="Meng A."/>
            <person name="Brown T."/>
            <person name="Cohen L."/>
        </authorList>
    </citation>
    <scope>NUCLEOTIDE SEQUENCE</scope>
    <source>
        <strain evidence="6">RCC1130</strain>
    </source>
</reference>
<feature type="domain" description="Methyltransferase" evidence="4">
    <location>
        <begin position="14"/>
        <end position="132"/>
    </location>
</feature>
<gene>
    <name evidence="5" type="ORF">CLEP1334_LOCUS10887</name>
    <name evidence="6" type="ORF">CLEP1334_LOCUS10888</name>
</gene>
<comment type="similarity">
    <text evidence="1">Belongs to the methyltransferase superfamily.</text>
</comment>
<proteinExistence type="inferred from homology"/>
<dbReference type="PANTHER" id="PTHR12176">
    <property type="entry name" value="SAM-DEPENDENT METHYLTRANSFERASE SUPERFAMILY PROTEIN"/>
    <property type="match status" value="1"/>
</dbReference>
<evidence type="ECO:0000313" key="5">
    <source>
        <dbReference type="EMBL" id="CAD8535607.1"/>
    </source>
</evidence>
<organism evidence="6">
    <name type="scientific">Calcidiscus leptoporus</name>
    <dbReference type="NCBI Taxonomy" id="127549"/>
    <lineage>
        <taxon>Eukaryota</taxon>
        <taxon>Haptista</taxon>
        <taxon>Haptophyta</taxon>
        <taxon>Prymnesiophyceae</taxon>
        <taxon>Coccolithales</taxon>
        <taxon>Calcidiscaceae</taxon>
        <taxon>Calcidiscus</taxon>
    </lineage>
</organism>
<protein>
    <recommendedName>
        <fullName evidence="4">Methyltransferase domain-containing protein</fullName>
    </recommendedName>
</protein>
<dbReference type="InterPro" id="IPR025714">
    <property type="entry name" value="Methyltranfer_dom"/>
</dbReference>
<dbReference type="AlphaFoldDB" id="A0A6U5GAV4"/>
<accession>A0A6U5GAV4</accession>
<sequence>MEYLNLARLGWSHGVRALDIGCGTSMLPICLRQQQGIASVVAIDRDAGCVAHMRSEHAAQRIEWLSHDICHDDVDQWSPPLVESAFDLVVDKGTLDCALVEGSAAALLLAVHWLLATHGVYVIISFRDVELLRSIVGWEGFSWMVDDTYDLPPPADVGRAGTLLIVRKRGHGTAISADKKPCLRQHVQVTTDWWYQQEHPLLTAERREDICTAWTLRAMEHAQATCHNSGGETAALPLSVAYEVLFTPLERTELSYEDFSLEIRAALGGGDSKDLSLHSALEFLRGAQ</sequence>
<dbReference type="EMBL" id="HBER01021627">
    <property type="protein sequence ID" value="CAD8535608.1"/>
    <property type="molecule type" value="Transcribed_RNA"/>
</dbReference>
<keyword evidence="3" id="KW-0808">Transferase</keyword>
<dbReference type="EMBL" id="HBER01021626">
    <property type="protein sequence ID" value="CAD8535607.1"/>
    <property type="molecule type" value="Transcribed_RNA"/>
</dbReference>
<dbReference type="Pfam" id="PF13847">
    <property type="entry name" value="Methyltransf_31"/>
    <property type="match status" value="1"/>
</dbReference>
<evidence type="ECO:0000256" key="3">
    <source>
        <dbReference type="ARBA" id="ARBA00022679"/>
    </source>
</evidence>
<evidence type="ECO:0000313" key="6">
    <source>
        <dbReference type="EMBL" id="CAD8535608.1"/>
    </source>
</evidence>